<comment type="similarity">
    <text evidence="1">Belongs to the AB hydrolase superfamily. AB hydrolase 2 family.</text>
</comment>
<name>A0A8B6ZHL0_ORYAF</name>
<reference evidence="5" key="1">
    <citation type="submission" date="2025-08" db="UniProtKB">
        <authorList>
            <consortium name="RefSeq"/>
        </authorList>
    </citation>
    <scope>IDENTIFICATION</scope>
</reference>
<dbReference type="RefSeq" id="XP_007935178.2">
    <property type="nucleotide sequence ID" value="XM_007936987.2"/>
</dbReference>
<dbReference type="PANTHER" id="PTHR10655:SF17">
    <property type="entry name" value="LYSOPHOSPHOLIPASE-LIKE PROTEIN 1"/>
    <property type="match status" value="1"/>
</dbReference>
<protein>
    <recommendedName>
        <fullName evidence="2">palmitoyl-protein hydrolase</fullName>
        <ecNumber evidence="2">3.1.2.22</ecNumber>
    </recommendedName>
</protein>
<dbReference type="EC" id="3.1.2.22" evidence="2"/>
<keyword evidence="3" id="KW-0378">Hydrolase</keyword>
<dbReference type="OrthoDB" id="2418081at2759"/>
<evidence type="ECO:0000313" key="4">
    <source>
        <dbReference type="Proteomes" id="UP000694850"/>
    </source>
</evidence>
<dbReference type="AlphaFoldDB" id="A0A8B6ZHL0"/>
<dbReference type="InterPro" id="IPR003140">
    <property type="entry name" value="PLipase/COase/thioEstase"/>
</dbReference>
<gene>
    <name evidence="5" type="primary">LYPLAL1</name>
</gene>
<dbReference type="GO" id="GO:0005737">
    <property type="term" value="C:cytoplasm"/>
    <property type="evidence" value="ECO:0007669"/>
    <property type="project" value="TreeGrafter"/>
</dbReference>
<evidence type="ECO:0000256" key="1">
    <source>
        <dbReference type="ARBA" id="ARBA00006499"/>
    </source>
</evidence>
<proteinExistence type="inferred from homology"/>
<accession>A0A8B6ZHL0</accession>
<dbReference type="InterPro" id="IPR029058">
    <property type="entry name" value="AB_hydrolase_fold"/>
</dbReference>
<evidence type="ECO:0000313" key="5">
    <source>
        <dbReference type="RefSeq" id="XP_007935178.2"/>
    </source>
</evidence>
<dbReference type="GeneID" id="103193720"/>
<keyword evidence="4" id="KW-1185">Reference proteome</keyword>
<dbReference type="Proteomes" id="UP000694850">
    <property type="component" value="Unplaced"/>
</dbReference>
<organism evidence="4 5">
    <name type="scientific">Orycteropus afer afer</name>
    <dbReference type="NCBI Taxonomy" id="1230840"/>
    <lineage>
        <taxon>Eukaryota</taxon>
        <taxon>Metazoa</taxon>
        <taxon>Chordata</taxon>
        <taxon>Craniata</taxon>
        <taxon>Vertebrata</taxon>
        <taxon>Euteleostomi</taxon>
        <taxon>Mammalia</taxon>
        <taxon>Eutheria</taxon>
        <taxon>Afrotheria</taxon>
        <taxon>Tubulidentata</taxon>
        <taxon>Orycteropodidae</taxon>
        <taxon>Orycteropus</taxon>
    </lineage>
</organism>
<dbReference type="GO" id="GO:0008474">
    <property type="term" value="F:palmitoyl-(protein) hydrolase activity"/>
    <property type="evidence" value="ECO:0007669"/>
    <property type="project" value="UniProtKB-EC"/>
</dbReference>
<dbReference type="PANTHER" id="PTHR10655">
    <property type="entry name" value="LYSOPHOSPHOLIPASE-RELATED"/>
    <property type="match status" value="1"/>
</dbReference>
<dbReference type="CTD" id="127018"/>
<dbReference type="Pfam" id="PF02230">
    <property type="entry name" value="Abhydrolase_2"/>
    <property type="match status" value="1"/>
</dbReference>
<dbReference type="Gene3D" id="3.40.50.1820">
    <property type="entry name" value="alpha/beta hydrolase"/>
    <property type="match status" value="1"/>
</dbReference>
<dbReference type="SUPFAM" id="SSF53474">
    <property type="entry name" value="alpha/beta-Hydrolases"/>
    <property type="match status" value="1"/>
</dbReference>
<sequence>MASGSVRLQRCIVLPAGRHSASLIFLHGSGGLQFYISVSFTLGNARFHSPRFAPVERCRALNLEGSDGGCPLTGSGAVHTLPGRPSCLPLFCLSGPPASLLAHVPLLQPSPLHCAQCNPYYPQPSLLNLHKANAALLLPPVKPLLFSLPEMLLPSAFHFTASHSIESIQLTELNSGLILQTQPDYKINARNWVGPYFDFRLEHLHETPLKDRPYTPMKGGLSNVWFDRFKISNDCPEHLESIDVMCQVLADLIDDEVKSGIKKNRILLGGFSMGGCMAMHLAYRNHRDVAGVFALSSFLNKTSAVYQALQKTNGVLPELFQCHGTADELVLYSWAEETNSMLRSLGVSTQFHSFPGVYHELSKTELEKLKSWVVSKLPGDTERQNE</sequence>
<evidence type="ECO:0000256" key="2">
    <source>
        <dbReference type="ARBA" id="ARBA00012423"/>
    </source>
</evidence>
<evidence type="ECO:0000256" key="3">
    <source>
        <dbReference type="ARBA" id="ARBA00022801"/>
    </source>
</evidence>
<dbReference type="InterPro" id="IPR050565">
    <property type="entry name" value="LYPA1-2/EST-like"/>
</dbReference>
<dbReference type="GO" id="GO:0052689">
    <property type="term" value="F:carboxylic ester hydrolase activity"/>
    <property type="evidence" value="ECO:0007669"/>
    <property type="project" value="TreeGrafter"/>
</dbReference>